<keyword evidence="12" id="KW-0378">Hydrolase</keyword>
<keyword evidence="8 9" id="KW-0472">Membrane</keyword>
<feature type="transmembrane region" description="Helical" evidence="9">
    <location>
        <begin position="165"/>
        <end position="185"/>
    </location>
</feature>
<dbReference type="GO" id="GO:0005524">
    <property type="term" value="F:ATP binding"/>
    <property type="evidence" value="ECO:0007669"/>
    <property type="project" value="UniProtKB-KW"/>
</dbReference>
<dbReference type="SMART" id="SM00382">
    <property type="entry name" value="AAA"/>
    <property type="match status" value="2"/>
</dbReference>
<dbReference type="SUPFAM" id="SSF90123">
    <property type="entry name" value="ABC transporter transmembrane region"/>
    <property type="match status" value="2"/>
</dbReference>
<evidence type="ECO:0000256" key="1">
    <source>
        <dbReference type="ARBA" id="ARBA00004141"/>
    </source>
</evidence>
<evidence type="ECO:0000256" key="3">
    <source>
        <dbReference type="ARBA" id="ARBA00022692"/>
    </source>
</evidence>
<evidence type="ECO:0000259" key="10">
    <source>
        <dbReference type="PROSITE" id="PS50893"/>
    </source>
</evidence>
<keyword evidence="3 9" id="KW-0812">Transmembrane</keyword>
<dbReference type="FunFam" id="1.20.1560.10:FF:000013">
    <property type="entry name" value="ABC transporter C family member 2"/>
    <property type="match status" value="1"/>
</dbReference>
<feature type="transmembrane region" description="Helical" evidence="9">
    <location>
        <begin position="869"/>
        <end position="887"/>
    </location>
</feature>
<keyword evidence="4" id="KW-0677">Repeat</keyword>
<evidence type="ECO:0000256" key="4">
    <source>
        <dbReference type="ARBA" id="ARBA00022737"/>
    </source>
</evidence>
<feature type="transmembrane region" description="Helical" evidence="9">
    <location>
        <begin position="780"/>
        <end position="797"/>
    </location>
</feature>
<dbReference type="EMBL" id="MCFL01000017">
    <property type="protein sequence ID" value="ORZ36378.1"/>
    <property type="molecule type" value="Genomic_DNA"/>
</dbReference>
<organism evidence="12 13">
    <name type="scientific">Catenaria anguillulae PL171</name>
    <dbReference type="NCBI Taxonomy" id="765915"/>
    <lineage>
        <taxon>Eukaryota</taxon>
        <taxon>Fungi</taxon>
        <taxon>Fungi incertae sedis</taxon>
        <taxon>Blastocladiomycota</taxon>
        <taxon>Blastocladiomycetes</taxon>
        <taxon>Blastocladiales</taxon>
        <taxon>Catenariaceae</taxon>
        <taxon>Catenaria</taxon>
    </lineage>
</organism>
<dbReference type="InterPro" id="IPR017871">
    <property type="entry name" value="ABC_transporter-like_CS"/>
</dbReference>
<dbReference type="PROSITE" id="PS50929">
    <property type="entry name" value="ABC_TM1F"/>
    <property type="match status" value="2"/>
</dbReference>
<dbReference type="OrthoDB" id="400at2759"/>
<keyword evidence="13" id="KW-1185">Reference proteome</keyword>
<dbReference type="SUPFAM" id="SSF52540">
    <property type="entry name" value="P-loop containing nucleoside triphosphate hydrolases"/>
    <property type="match status" value="2"/>
</dbReference>
<dbReference type="PANTHER" id="PTHR24223:SF415">
    <property type="entry name" value="FI20190P1"/>
    <property type="match status" value="1"/>
</dbReference>
<feature type="transmembrane region" description="Helical" evidence="9">
    <location>
        <begin position="69"/>
        <end position="87"/>
    </location>
</feature>
<feature type="transmembrane region" description="Helical" evidence="9">
    <location>
        <begin position="675"/>
        <end position="707"/>
    </location>
</feature>
<dbReference type="Proteomes" id="UP000193411">
    <property type="component" value="Unassembled WGS sequence"/>
</dbReference>
<dbReference type="PANTHER" id="PTHR24223">
    <property type="entry name" value="ATP-BINDING CASSETTE SUB-FAMILY C"/>
    <property type="match status" value="1"/>
</dbReference>
<dbReference type="CDD" id="cd18580">
    <property type="entry name" value="ABC_6TM_ABCC_D2"/>
    <property type="match status" value="1"/>
</dbReference>
<comment type="subcellular location">
    <subcellularLocation>
        <location evidence="1">Membrane</location>
        <topology evidence="1">Multi-pass membrane protein</topology>
    </subcellularLocation>
</comment>
<dbReference type="GO" id="GO:0140359">
    <property type="term" value="F:ABC-type transporter activity"/>
    <property type="evidence" value="ECO:0007669"/>
    <property type="project" value="InterPro"/>
</dbReference>
<dbReference type="InterPro" id="IPR011527">
    <property type="entry name" value="ABC1_TM_dom"/>
</dbReference>
<evidence type="ECO:0000256" key="2">
    <source>
        <dbReference type="ARBA" id="ARBA00022448"/>
    </source>
</evidence>
<comment type="caution">
    <text evidence="12">The sequence shown here is derived from an EMBL/GenBank/DDBJ whole genome shotgun (WGS) entry which is preliminary data.</text>
</comment>
<dbReference type="InterPro" id="IPR003593">
    <property type="entry name" value="AAA+_ATPase"/>
</dbReference>
<evidence type="ECO:0000256" key="7">
    <source>
        <dbReference type="ARBA" id="ARBA00022989"/>
    </source>
</evidence>
<dbReference type="InterPro" id="IPR003439">
    <property type="entry name" value="ABC_transporter-like_ATP-bd"/>
</dbReference>
<evidence type="ECO:0000313" key="12">
    <source>
        <dbReference type="EMBL" id="ORZ36378.1"/>
    </source>
</evidence>
<dbReference type="InterPro" id="IPR044726">
    <property type="entry name" value="ABCC_6TM_D2"/>
</dbReference>
<name>A0A1Y2HP52_9FUNG</name>
<gene>
    <name evidence="12" type="ORF">BCR44DRAFT_92753</name>
</gene>
<dbReference type="InterPro" id="IPR036640">
    <property type="entry name" value="ABC1_TM_sf"/>
</dbReference>
<feature type="domain" description="ABC transmembrane type-1" evidence="11">
    <location>
        <begin position="639"/>
        <end position="889"/>
    </location>
</feature>
<dbReference type="PROSITE" id="PS00211">
    <property type="entry name" value="ABC_TRANSPORTER_1"/>
    <property type="match status" value="1"/>
</dbReference>
<feature type="transmembrane region" description="Helical" evidence="9">
    <location>
        <begin position="757"/>
        <end position="774"/>
    </location>
</feature>
<reference evidence="12 13" key="1">
    <citation type="submission" date="2016-07" db="EMBL/GenBank/DDBJ databases">
        <title>Pervasive Adenine N6-methylation of Active Genes in Fungi.</title>
        <authorList>
            <consortium name="DOE Joint Genome Institute"/>
            <person name="Mondo S.J."/>
            <person name="Dannebaum R.O."/>
            <person name="Kuo R.C."/>
            <person name="Labutti K."/>
            <person name="Haridas S."/>
            <person name="Kuo A."/>
            <person name="Salamov A."/>
            <person name="Ahrendt S.R."/>
            <person name="Lipzen A."/>
            <person name="Sullivan W."/>
            <person name="Andreopoulos W.B."/>
            <person name="Clum A."/>
            <person name="Lindquist E."/>
            <person name="Daum C."/>
            <person name="Ramamoorthy G.K."/>
            <person name="Gryganskyi A."/>
            <person name="Culley D."/>
            <person name="Magnuson J.K."/>
            <person name="James T.Y."/>
            <person name="O'Malley M.A."/>
            <person name="Stajich J.E."/>
            <person name="Spatafora J.W."/>
            <person name="Visel A."/>
            <person name="Grigoriev I.V."/>
        </authorList>
    </citation>
    <scope>NUCLEOTIDE SEQUENCE [LARGE SCALE GENOMIC DNA]</scope>
    <source>
        <strain evidence="12 13">PL171</strain>
    </source>
</reference>
<evidence type="ECO:0000256" key="5">
    <source>
        <dbReference type="ARBA" id="ARBA00022741"/>
    </source>
</evidence>
<feature type="domain" description="ABC transmembrane type-1" evidence="11">
    <location>
        <begin position="24"/>
        <end position="314"/>
    </location>
</feature>
<proteinExistence type="predicted"/>
<evidence type="ECO:0000256" key="9">
    <source>
        <dbReference type="SAM" id="Phobius"/>
    </source>
</evidence>
<feature type="transmembrane region" description="Helical" evidence="9">
    <location>
        <begin position="138"/>
        <end position="159"/>
    </location>
</feature>
<feature type="domain" description="ABC transporter" evidence="10">
    <location>
        <begin position="358"/>
        <end position="585"/>
    </location>
</feature>
<keyword evidence="7 9" id="KW-1133">Transmembrane helix</keyword>
<feature type="transmembrane region" description="Helical" evidence="9">
    <location>
        <begin position="12"/>
        <end position="38"/>
    </location>
</feature>
<protein>
    <submittedName>
        <fullName evidence="12">p-loop containing nucleoside triphosphate hydrolase protein</fullName>
    </submittedName>
</protein>
<dbReference type="InterPro" id="IPR027417">
    <property type="entry name" value="P-loop_NTPase"/>
</dbReference>
<keyword evidence="2" id="KW-0813">Transport</keyword>
<dbReference type="Pfam" id="PF00005">
    <property type="entry name" value="ABC_tran"/>
    <property type="match status" value="2"/>
</dbReference>
<dbReference type="GO" id="GO:0016020">
    <property type="term" value="C:membrane"/>
    <property type="evidence" value="ECO:0007669"/>
    <property type="project" value="UniProtKB-SubCell"/>
</dbReference>
<evidence type="ECO:0000256" key="8">
    <source>
        <dbReference type="ARBA" id="ARBA00023136"/>
    </source>
</evidence>
<evidence type="ECO:0000259" key="11">
    <source>
        <dbReference type="PROSITE" id="PS50929"/>
    </source>
</evidence>
<evidence type="ECO:0000256" key="6">
    <source>
        <dbReference type="ARBA" id="ARBA00022840"/>
    </source>
</evidence>
<keyword evidence="5" id="KW-0547">Nucleotide-binding</keyword>
<dbReference type="AlphaFoldDB" id="A0A1Y2HP52"/>
<dbReference type="PROSITE" id="PS50893">
    <property type="entry name" value="ABC_TRANSPORTER_2"/>
    <property type="match status" value="2"/>
</dbReference>
<feature type="transmembrane region" description="Helical" evidence="9">
    <location>
        <begin position="632"/>
        <end position="655"/>
    </location>
</feature>
<dbReference type="GO" id="GO:0016887">
    <property type="term" value="F:ATP hydrolysis activity"/>
    <property type="evidence" value="ECO:0007669"/>
    <property type="project" value="InterPro"/>
</dbReference>
<dbReference type="Gene3D" id="1.20.1560.10">
    <property type="entry name" value="ABC transporter type 1, transmembrane domain"/>
    <property type="match status" value="2"/>
</dbReference>
<dbReference type="Gene3D" id="3.40.50.300">
    <property type="entry name" value="P-loop containing nucleotide triphosphate hydrolases"/>
    <property type="match status" value="2"/>
</dbReference>
<keyword evidence="6" id="KW-0067">ATP-binding</keyword>
<accession>A0A1Y2HP52</accession>
<feature type="domain" description="ABC transporter" evidence="10">
    <location>
        <begin position="968"/>
        <end position="1213"/>
    </location>
</feature>
<evidence type="ECO:0000313" key="13">
    <source>
        <dbReference type="Proteomes" id="UP000193411"/>
    </source>
</evidence>
<feature type="transmembrane region" description="Helical" evidence="9">
    <location>
        <begin position="907"/>
        <end position="931"/>
    </location>
</feature>
<feature type="transmembrane region" description="Helical" evidence="9">
    <location>
        <begin position="279"/>
        <end position="298"/>
    </location>
</feature>
<dbReference type="InterPro" id="IPR050173">
    <property type="entry name" value="ABC_transporter_C-like"/>
</dbReference>
<sequence>MRSWSQHRSLLRGLLAVFSWHLPLVLVLSLFLLVSWFIPTFAMNNFLQHLERRESQFAQAPATVEPLSIGYVWCLLVLLGALLRSCAEAHSWWWSKMIGNRTVTVLHMVIARALMDSANPPSNAVSLAAGDARKLGDAFNSGSSSFVLPFRAVVAIVYLGQLLGWAPVAVVVLVVCLVMPINMWIAQRMKKLQRESSKATDTRLDLSAQVIQAIRLIKTQVWETHYSSTIQAARTIELNLLARSMIWQALMMLLATFTPLFVTIAALGTYAFINSTGPGSGTLPPSTAFTAIQACYLLDYPMRIVPNMYAKVVLTGTISWNRVQEFLRAAYASPAANGSMGVEAMATAHRQVSTPGRVVLEGVKVQVSDQFALHVPGRLEFPKGKLTLVAGPIASGKTTLLLTLLGELLPVDGIVHFPPPSTTSYIEQTPFLLNTTLRDNVTFGLAYDPVRFAEIMHRCALTQDLAALPNGDLTILGDRGVTLSGGTRQRVALARALYPQHATTVIADDVLSAVDAVTASHLYKQALVPAARVEGKTVVLVSHAVELASAEANMVVVLKEGKVVAAGEPKQVLGDRAQWAVSQSTDSGIDQVQVVDQSPVIIAENKSAGERHEEERSQGSVKWAHYNTYARAFGMGLAIVTLFGLVAVQSLQLLADVYLKDWSSGMQNADSTTNSFYFLVIVAALKLGSSVVYGVVLLLCTFGSYVASRKLHEDMISHLLAFPLQWFTTNPASRVTNRLAKDLGIIDSALVADIKDFIVWLLINLFAVVAIAIASPVTLAVCTPLLAVYAWIGYVYVRASRDTRRMGNVAYSPVVQHLTELEAGGPCMRAFGQVGHFLGSTLGALREYVRPNLWNTGANRWFSIVGDSVISLLSFCVFLGFLILVAMNTSGDAQEANGLVPDRVSPWAALAINYLLMMIEGVRIVVAYWAFIEVEMSSVERVGEYLQLPTESCAGLTSVPEYPTAGPLVVCNVSVAYSKASQGDWNWVLRNVSMTVPAGKKVAIVGRTGSGKTSFFGALQRLVPHVQGEITLGGVPTSTLNLRYLRAQLGCVNQDNFLFSGTLRSNLDPTGALQDAEMHELLREFSSQLPFGLDHELTSATAVSKGQAQLIGLLRSLLAAKVKKTRLFLCDEPTSAIDHDTDAQFWHVFRHFHAVNQRAGAPVTVLMIAHRIRTLIDMDCDFVAVLDAGQIVEMGHPRDLLHRADGRFGQLTRESGTEVEALLQKYYG</sequence>
<feature type="transmembrane region" description="Helical" evidence="9">
    <location>
        <begin position="249"/>
        <end position="273"/>
    </location>
</feature>
<dbReference type="Pfam" id="PF00664">
    <property type="entry name" value="ABC_membrane"/>
    <property type="match status" value="2"/>
</dbReference>